<dbReference type="GO" id="GO:0003700">
    <property type="term" value="F:DNA-binding transcription factor activity"/>
    <property type="evidence" value="ECO:0007669"/>
    <property type="project" value="InterPro"/>
</dbReference>
<dbReference type="Pfam" id="PF12802">
    <property type="entry name" value="MarR_2"/>
    <property type="match status" value="1"/>
</dbReference>
<feature type="region of interest" description="Disordered" evidence="1">
    <location>
        <begin position="39"/>
        <end position="159"/>
    </location>
</feature>
<evidence type="ECO:0000313" key="4">
    <source>
        <dbReference type="Proteomes" id="UP000595001"/>
    </source>
</evidence>
<accession>A0A7T3KWH3</accession>
<proteinExistence type="predicted"/>
<dbReference type="RefSeq" id="WP_198063105.1">
    <property type="nucleotide sequence ID" value="NZ_CP065856.1"/>
</dbReference>
<gene>
    <name evidence="3" type="ORF">I7X12_06880</name>
</gene>
<organism evidence="3 4">
    <name type="scientific">Halosimplex litoreum</name>
    <dbReference type="NCBI Taxonomy" id="1198301"/>
    <lineage>
        <taxon>Archaea</taxon>
        <taxon>Methanobacteriati</taxon>
        <taxon>Methanobacteriota</taxon>
        <taxon>Stenosarchaea group</taxon>
        <taxon>Halobacteria</taxon>
        <taxon>Halobacteriales</taxon>
        <taxon>Haloarculaceae</taxon>
        <taxon>Halosimplex</taxon>
    </lineage>
</organism>
<feature type="compositionally biased region" description="Basic and acidic residues" evidence="1">
    <location>
        <begin position="39"/>
        <end position="64"/>
    </location>
</feature>
<dbReference type="Gene3D" id="1.10.10.10">
    <property type="entry name" value="Winged helix-like DNA-binding domain superfamily/Winged helix DNA-binding domain"/>
    <property type="match status" value="1"/>
</dbReference>
<dbReference type="Proteomes" id="UP000595001">
    <property type="component" value="Chromosome"/>
</dbReference>
<dbReference type="InterPro" id="IPR000835">
    <property type="entry name" value="HTH_MarR-typ"/>
</dbReference>
<dbReference type="EMBL" id="CP065856">
    <property type="protein sequence ID" value="QPV64332.1"/>
    <property type="molecule type" value="Genomic_DNA"/>
</dbReference>
<sequence>MIHKKILDVAQSNPNASLTGIADHVDGASELFVERVLEEYGDPAKDRPRTKRADGHGESDRDTDVDTDQSTMDDSPDQETELKVPDLTNETRTERQPGSSTDIDAPDSVVSPESDTGARTDSRDDTPGTDRVAADRLTEADSDDSGSDHGAQVTDPAALTDKQWETLRVVHREPTATQEEIATTLDVTRATVSKRVNEIDGFDWTNRRAFVKQLFDEEPGDDGPRIRNRPDRDDQIHDLESRISSLEERIGDRPVRNDTTEWDPDLAHKIIHACLDAEYLSKEDELALLRRIL</sequence>
<name>A0A7T3KWH3_9EURY</name>
<feature type="domain" description="HTH marR-type" evidence="2">
    <location>
        <begin position="159"/>
        <end position="198"/>
    </location>
</feature>
<dbReference type="InterPro" id="IPR036388">
    <property type="entry name" value="WH-like_DNA-bd_sf"/>
</dbReference>
<dbReference type="OrthoDB" id="170876at2157"/>
<evidence type="ECO:0000259" key="2">
    <source>
        <dbReference type="Pfam" id="PF12802"/>
    </source>
</evidence>
<reference evidence="3 4" key="1">
    <citation type="submission" date="2020-12" db="EMBL/GenBank/DDBJ databases">
        <title>Halosimplex halophilum sp. nov. and Halosimplex salinum sp. nov., two new members of the genus Halosimplex.</title>
        <authorList>
            <person name="Cui H.L."/>
        </authorList>
    </citation>
    <scope>NUCLEOTIDE SEQUENCE [LARGE SCALE GENOMIC DNA]</scope>
    <source>
        <strain evidence="3 4">YGH94</strain>
    </source>
</reference>
<dbReference type="KEGG" id="hlt:I7X12_06880"/>
<protein>
    <recommendedName>
        <fullName evidence="2">HTH marR-type domain-containing protein</fullName>
    </recommendedName>
</protein>
<feature type="compositionally biased region" description="Basic and acidic residues" evidence="1">
    <location>
        <begin position="80"/>
        <end position="95"/>
    </location>
</feature>
<dbReference type="InterPro" id="IPR036390">
    <property type="entry name" value="WH_DNA-bd_sf"/>
</dbReference>
<feature type="compositionally biased region" description="Basic and acidic residues" evidence="1">
    <location>
        <begin position="116"/>
        <end position="139"/>
    </location>
</feature>
<evidence type="ECO:0000313" key="3">
    <source>
        <dbReference type="EMBL" id="QPV64332.1"/>
    </source>
</evidence>
<dbReference type="AlphaFoldDB" id="A0A7T3KWH3"/>
<keyword evidence="4" id="KW-1185">Reference proteome</keyword>
<dbReference type="SUPFAM" id="SSF46785">
    <property type="entry name" value="Winged helix' DNA-binding domain"/>
    <property type="match status" value="1"/>
</dbReference>
<dbReference type="GeneID" id="60588203"/>
<evidence type="ECO:0000256" key="1">
    <source>
        <dbReference type="SAM" id="MobiDB-lite"/>
    </source>
</evidence>